<evidence type="ECO:0000313" key="10">
    <source>
        <dbReference type="Proteomes" id="UP001379945"/>
    </source>
</evidence>
<name>A0ABU9C3X8_9BURK</name>
<dbReference type="PANTHER" id="PTHR30485">
    <property type="entry name" value="NI/FE-HYDROGENASE 1 B-TYPE CYTOCHROME SUBUNIT"/>
    <property type="match status" value="1"/>
</dbReference>
<keyword evidence="10" id="KW-1185">Reference proteome</keyword>
<sequence>MTQPRVLVWDWPVRVFHWLVVACFAGAWLTAESEAWHLVHITLGYTLGGLVAFRLVWGVVGSRTARFTSFVRSPRAALAYLQHLKAVALGQAPREAGSDAPVGVGHNPAGAWAIVGLLVLIATTVGLGWATETERLPAFLDEAHEAAATALLALVGLHVAGVVVGSLVHRDNLVRAMLTGFGRGRPQDAIARSWWWLGALMLAAVLAFWGWQWQQAPANPHDPSQVASHDKDDDGDDD</sequence>
<dbReference type="Gene3D" id="1.20.950.20">
    <property type="entry name" value="Transmembrane di-heme cytochromes, Chain C"/>
    <property type="match status" value="1"/>
</dbReference>
<evidence type="ECO:0000256" key="4">
    <source>
        <dbReference type="ARBA" id="ARBA00022989"/>
    </source>
</evidence>
<evidence type="ECO:0000256" key="1">
    <source>
        <dbReference type="ARBA" id="ARBA00004651"/>
    </source>
</evidence>
<evidence type="ECO:0000256" key="2">
    <source>
        <dbReference type="ARBA" id="ARBA00022475"/>
    </source>
</evidence>
<accession>A0ABU9C3X8</accession>
<dbReference type="SUPFAM" id="SSF81342">
    <property type="entry name" value="Transmembrane di-heme cytochromes"/>
    <property type="match status" value="1"/>
</dbReference>
<feature type="domain" description="Cytochrome b561 bacterial/Ni-hydrogenase" evidence="8">
    <location>
        <begin position="8"/>
        <end position="180"/>
    </location>
</feature>
<feature type="transmembrane region" description="Helical" evidence="7">
    <location>
        <begin position="150"/>
        <end position="168"/>
    </location>
</feature>
<evidence type="ECO:0000313" key="9">
    <source>
        <dbReference type="EMBL" id="MEK8046569.1"/>
    </source>
</evidence>
<evidence type="ECO:0000256" key="6">
    <source>
        <dbReference type="SAM" id="MobiDB-lite"/>
    </source>
</evidence>
<reference evidence="9 10" key="1">
    <citation type="submission" date="2024-04" db="EMBL/GenBank/DDBJ databases">
        <title>Novel species of the genus Ideonella isolated from streams.</title>
        <authorList>
            <person name="Lu H."/>
        </authorList>
    </citation>
    <scope>NUCLEOTIDE SEQUENCE [LARGE SCALE GENOMIC DNA]</scope>
    <source>
        <strain evidence="9 10">LYT19W</strain>
    </source>
</reference>
<evidence type="ECO:0000256" key="5">
    <source>
        <dbReference type="ARBA" id="ARBA00023136"/>
    </source>
</evidence>
<keyword evidence="4 7" id="KW-1133">Transmembrane helix</keyword>
<dbReference type="Proteomes" id="UP001379945">
    <property type="component" value="Unassembled WGS sequence"/>
</dbReference>
<keyword evidence="2" id="KW-1003">Cell membrane</keyword>
<comment type="caution">
    <text evidence="9">The sequence shown here is derived from an EMBL/GenBank/DDBJ whole genome shotgun (WGS) entry which is preliminary data.</text>
</comment>
<dbReference type="Pfam" id="PF01292">
    <property type="entry name" value="Ni_hydr_CYTB"/>
    <property type="match status" value="1"/>
</dbReference>
<dbReference type="PANTHER" id="PTHR30485:SF2">
    <property type="entry name" value="BLL0597 PROTEIN"/>
    <property type="match status" value="1"/>
</dbReference>
<keyword evidence="3 7" id="KW-0812">Transmembrane</keyword>
<evidence type="ECO:0000259" key="8">
    <source>
        <dbReference type="Pfam" id="PF01292"/>
    </source>
</evidence>
<feature type="region of interest" description="Disordered" evidence="6">
    <location>
        <begin position="217"/>
        <end position="238"/>
    </location>
</feature>
<organism evidence="9 10">
    <name type="scientific">Ideonella margarita</name>
    <dbReference type="NCBI Taxonomy" id="2984191"/>
    <lineage>
        <taxon>Bacteria</taxon>
        <taxon>Pseudomonadati</taxon>
        <taxon>Pseudomonadota</taxon>
        <taxon>Betaproteobacteria</taxon>
        <taxon>Burkholderiales</taxon>
        <taxon>Sphaerotilaceae</taxon>
        <taxon>Ideonella</taxon>
    </lineage>
</organism>
<dbReference type="InterPro" id="IPR051542">
    <property type="entry name" value="Hydrogenase_cytochrome"/>
</dbReference>
<evidence type="ECO:0000256" key="3">
    <source>
        <dbReference type="ARBA" id="ARBA00022692"/>
    </source>
</evidence>
<feature type="transmembrane region" description="Helical" evidence="7">
    <location>
        <begin position="109"/>
        <end position="130"/>
    </location>
</feature>
<comment type="subcellular location">
    <subcellularLocation>
        <location evidence="1">Cell membrane</location>
        <topology evidence="1">Multi-pass membrane protein</topology>
    </subcellularLocation>
</comment>
<protein>
    <submittedName>
        <fullName evidence="9">Cytochrome b/b6 domain-containing protein</fullName>
    </submittedName>
</protein>
<keyword evidence="5 7" id="KW-0472">Membrane</keyword>
<feature type="transmembrane region" description="Helical" evidence="7">
    <location>
        <begin position="37"/>
        <end position="57"/>
    </location>
</feature>
<dbReference type="InterPro" id="IPR016174">
    <property type="entry name" value="Di-haem_cyt_TM"/>
</dbReference>
<dbReference type="InterPro" id="IPR011577">
    <property type="entry name" value="Cyt_b561_bac/Ni-Hgenase"/>
</dbReference>
<evidence type="ECO:0000256" key="7">
    <source>
        <dbReference type="SAM" id="Phobius"/>
    </source>
</evidence>
<gene>
    <name evidence="9" type="ORF">AACH00_09445</name>
</gene>
<dbReference type="EMBL" id="JBBUTI010000006">
    <property type="protein sequence ID" value="MEK8046569.1"/>
    <property type="molecule type" value="Genomic_DNA"/>
</dbReference>
<dbReference type="RefSeq" id="WP_341398866.1">
    <property type="nucleotide sequence ID" value="NZ_JBBUTI010000006.1"/>
</dbReference>
<feature type="transmembrane region" description="Helical" evidence="7">
    <location>
        <begin position="189"/>
        <end position="211"/>
    </location>
</feature>
<proteinExistence type="predicted"/>
<feature type="transmembrane region" description="Helical" evidence="7">
    <location>
        <begin position="12"/>
        <end position="31"/>
    </location>
</feature>